<dbReference type="Proteomes" id="UP000504606">
    <property type="component" value="Unplaced"/>
</dbReference>
<feature type="compositionally biased region" description="Acidic residues" evidence="1">
    <location>
        <begin position="207"/>
        <end position="222"/>
    </location>
</feature>
<reference evidence="4" key="1">
    <citation type="submission" date="2025-08" db="UniProtKB">
        <authorList>
            <consortium name="RefSeq"/>
        </authorList>
    </citation>
    <scope>IDENTIFICATION</scope>
    <source>
        <tissue evidence="4">Whole organism</tissue>
    </source>
</reference>
<accession>A0A6J1TH95</accession>
<evidence type="ECO:0000313" key="4">
    <source>
        <dbReference type="RefSeq" id="XP_026292117.2"/>
    </source>
</evidence>
<feature type="chain" id="PRO_5039313193" evidence="2">
    <location>
        <begin position="23"/>
        <end position="231"/>
    </location>
</feature>
<dbReference type="RefSeq" id="XP_026292117.2">
    <property type="nucleotide sequence ID" value="XM_026436332.2"/>
</dbReference>
<evidence type="ECO:0000256" key="1">
    <source>
        <dbReference type="SAM" id="MobiDB-lite"/>
    </source>
</evidence>
<keyword evidence="2" id="KW-0732">Signal</keyword>
<feature type="region of interest" description="Disordered" evidence="1">
    <location>
        <begin position="201"/>
        <end position="222"/>
    </location>
</feature>
<gene>
    <name evidence="4" type="primary">LOC113216585</name>
</gene>
<proteinExistence type="predicted"/>
<dbReference type="AlphaFoldDB" id="A0A6J1TH95"/>
<keyword evidence="3" id="KW-1185">Reference proteome</keyword>
<dbReference type="KEGG" id="foc:113216585"/>
<feature type="signal peptide" evidence="2">
    <location>
        <begin position="1"/>
        <end position="22"/>
    </location>
</feature>
<organism evidence="3 4">
    <name type="scientific">Frankliniella occidentalis</name>
    <name type="common">Western flower thrips</name>
    <name type="synonym">Euthrips occidentalis</name>
    <dbReference type="NCBI Taxonomy" id="133901"/>
    <lineage>
        <taxon>Eukaryota</taxon>
        <taxon>Metazoa</taxon>
        <taxon>Ecdysozoa</taxon>
        <taxon>Arthropoda</taxon>
        <taxon>Hexapoda</taxon>
        <taxon>Insecta</taxon>
        <taxon>Pterygota</taxon>
        <taxon>Neoptera</taxon>
        <taxon>Paraneoptera</taxon>
        <taxon>Thysanoptera</taxon>
        <taxon>Terebrantia</taxon>
        <taxon>Thripoidea</taxon>
        <taxon>Thripidae</taxon>
        <taxon>Frankliniella</taxon>
    </lineage>
</organism>
<protein>
    <submittedName>
        <fullName evidence="4">Uncharacterized protein LOC113216585</fullName>
    </submittedName>
</protein>
<sequence length="231" mass="25877">MQLLLWGGWCALLLAGLGRARAQPTRYVGRKLSDVAGPFRTVVERFEACPARHGQGAAPGWQQQLAEEAVVVNVTRVSRQWGPRAPPQRLCGNLTLSLPLDDSSSTLLTIDKWSNNEWKRNAFIMRLPALCSALRGLGLLGTSCPAREGVYSFRDLAADWQFVSMPQFYYGTWRAEAVFSQADGARQGCVRFLFKTFPAYPENWPPNEDDAPEDQEDEEEDEAVRLVEIVM</sequence>
<evidence type="ECO:0000256" key="2">
    <source>
        <dbReference type="SAM" id="SignalP"/>
    </source>
</evidence>
<dbReference type="GeneID" id="113216585"/>
<evidence type="ECO:0000313" key="3">
    <source>
        <dbReference type="Proteomes" id="UP000504606"/>
    </source>
</evidence>
<name>A0A6J1TH95_FRAOC</name>